<evidence type="ECO:0000256" key="1">
    <source>
        <dbReference type="ARBA" id="ARBA00022605"/>
    </source>
</evidence>
<dbReference type="NCBIfam" id="TIGR01850">
    <property type="entry name" value="argC"/>
    <property type="match status" value="1"/>
</dbReference>
<name>A0A8J3R9H0_9ACTN</name>
<dbReference type="UniPathway" id="UPA00068">
    <property type="reaction ID" value="UER00108"/>
</dbReference>
<dbReference type="HAMAP" id="MF_00150">
    <property type="entry name" value="ArgC_type1"/>
    <property type="match status" value="1"/>
</dbReference>
<dbReference type="Gene3D" id="3.40.50.720">
    <property type="entry name" value="NAD(P)-binding Rossmann-like Domain"/>
    <property type="match status" value="1"/>
</dbReference>
<reference evidence="6" key="1">
    <citation type="submission" date="2021-01" db="EMBL/GenBank/DDBJ databases">
        <title>Whole genome shotgun sequence of Sphaerimonospora thailandensis NBRC 107569.</title>
        <authorList>
            <person name="Komaki H."/>
            <person name="Tamura T."/>
        </authorList>
    </citation>
    <scope>NUCLEOTIDE SEQUENCE</scope>
    <source>
        <strain evidence="6">NBRC 107569</strain>
    </source>
</reference>
<sequence length="355" mass="37884">MAETRNTGAGEKIKVAVIGASGYSGGELIRLLLDHPMVELTFLSAERNAGSIVGAVHPWLRNHPGVTGLKFRPLAELSDVGPVDVAFACLPTGALPGVLPQVTEQAKRVFNLAGDYRLRDEAELREHYPRSAENPAKFDYFVPELAASVPEGRLINLPGCMAVTTIYALYPLFAAPLVRPQVVVDAKTGSTGAGRTAGEHHAERAGNFRVHKLHGHRHTPEIRQAVAEVTGSAPELHFSTFSLDVPRGIMVTAYATLLPGVSTLDVKRAFGKAYVGKRFVRVRTTPRHPQDFPMLKAVVGSNVAEIAVSVRGERVVAVAALDNLIKGAAGQAVQVMNLAYGFDEALGLPLTASAP</sequence>
<dbReference type="CDD" id="cd17895">
    <property type="entry name" value="AGPR_1_N"/>
    <property type="match status" value="1"/>
</dbReference>
<dbReference type="InterPro" id="IPR050085">
    <property type="entry name" value="AGPR"/>
</dbReference>
<evidence type="ECO:0000256" key="4">
    <source>
        <dbReference type="HAMAP-Rule" id="MF_00150"/>
    </source>
</evidence>
<keyword evidence="2 4" id="KW-0521">NADP</keyword>
<dbReference type="InterPro" id="IPR000706">
    <property type="entry name" value="AGPR_type-1"/>
</dbReference>
<comment type="similarity">
    <text evidence="4">Belongs to the NAGSA dehydrogenase family. Type 1 subfamily.</text>
</comment>
<dbReference type="EC" id="1.2.1.38" evidence="4"/>
<dbReference type="GO" id="GO:0070401">
    <property type="term" value="F:NADP+ binding"/>
    <property type="evidence" value="ECO:0007669"/>
    <property type="project" value="InterPro"/>
</dbReference>
<evidence type="ECO:0000313" key="6">
    <source>
        <dbReference type="EMBL" id="GIH71602.1"/>
    </source>
</evidence>
<accession>A0A8J3R9H0</accession>
<keyword evidence="3 4" id="KW-0560">Oxidoreductase</keyword>
<evidence type="ECO:0000256" key="2">
    <source>
        <dbReference type="ARBA" id="ARBA00022857"/>
    </source>
</evidence>
<dbReference type="CDD" id="cd23939">
    <property type="entry name" value="AGPR_1_C_LysY"/>
    <property type="match status" value="1"/>
</dbReference>
<comment type="caution">
    <text evidence="6">The sequence shown here is derived from an EMBL/GenBank/DDBJ whole genome shotgun (WGS) entry which is preliminary data.</text>
</comment>
<dbReference type="GO" id="GO:0051287">
    <property type="term" value="F:NAD binding"/>
    <property type="evidence" value="ECO:0007669"/>
    <property type="project" value="InterPro"/>
</dbReference>
<feature type="domain" description="Semialdehyde dehydrogenase NAD-binding" evidence="5">
    <location>
        <begin position="14"/>
        <end position="153"/>
    </location>
</feature>
<dbReference type="InterPro" id="IPR000534">
    <property type="entry name" value="Semialdehyde_DH_NAD-bd"/>
</dbReference>
<dbReference type="GO" id="GO:0005737">
    <property type="term" value="C:cytoplasm"/>
    <property type="evidence" value="ECO:0007669"/>
    <property type="project" value="UniProtKB-SubCell"/>
</dbReference>
<feature type="active site" evidence="4">
    <location>
        <position position="160"/>
    </location>
</feature>
<keyword evidence="1 4" id="KW-0028">Amino-acid biosynthesis</keyword>
<dbReference type="Pfam" id="PF01118">
    <property type="entry name" value="Semialdhyde_dh"/>
    <property type="match status" value="1"/>
</dbReference>
<protein>
    <recommendedName>
        <fullName evidence="4">N-acetyl-gamma-glutamyl-phosphate reductase</fullName>
        <shortName evidence="4">AGPR</shortName>
        <ecNumber evidence="4">1.2.1.38</ecNumber>
    </recommendedName>
    <alternativeName>
        <fullName evidence="4">N-acetyl-glutamate semialdehyde dehydrogenase</fullName>
        <shortName evidence="4">NAGSA dehydrogenase</shortName>
    </alternativeName>
</protein>
<keyword evidence="7" id="KW-1185">Reference proteome</keyword>
<proteinExistence type="inferred from homology"/>
<dbReference type="Gene3D" id="3.30.360.10">
    <property type="entry name" value="Dihydrodipicolinate Reductase, domain 2"/>
    <property type="match status" value="1"/>
</dbReference>
<keyword evidence="4" id="KW-0055">Arginine biosynthesis</keyword>
<dbReference type="InterPro" id="IPR058924">
    <property type="entry name" value="AGPR_dimerisation_dom"/>
</dbReference>
<evidence type="ECO:0000313" key="7">
    <source>
        <dbReference type="Proteomes" id="UP000610966"/>
    </source>
</evidence>
<evidence type="ECO:0000259" key="5">
    <source>
        <dbReference type="SMART" id="SM00859"/>
    </source>
</evidence>
<dbReference type="PANTHER" id="PTHR32338">
    <property type="entry name" value="N-ACETYL-GAMMA-GLUTAMYL-PHOSPHATE REDUCTASE, CHLOROPLASTIC-RELATED-RELATED"/>
    <property type="match status" value="1"/>
</dbReference>
<dbReference type="Pfam" id="PF22698">
    <property type="entry name" value="Semialdhyde_dhC_1"/>
    <property type="match status" value="1"/>
</dbReference>
<dbReference type="SUPFAM" id="SSF51735">
    <property type="entry name" value="NAD(P)-binding Rossmann-fold domains"/>
    <property type="match status" value="1"/>
</dbReference>
<gene>
    <name evidence="6" type="primary">argC1</name>
    <name evidence="4" type="synonym">argC</name>
    <name evidence="6" type="ORF">Mth01_38550</name>
</gene>
<dbReference type="GO" id="GO:0003942">
    <property type="term" value="F:N-acetyl-gamma-glutamyl-phosphate reductase activity"/>
    <property type="evidence" value="ECO:0007669"/>
    <property type="project" value="UniProtKB-UniRule"/>
</dbReference>
<keyword evidence="4" id="KW-0963">Cytoplasm</keyword>
<dbReference type="AlphaFoldDB" id="A0A8J3R9H0"/>
<dbReference type="RefSeq" id="WP_239089815.1">
    <property type="nucleotide sequence ID" value="NZ_BOOG01000037.1"/>
</dbReference>
<comment type="function">
    <text evidence="4">Catalyzes the NADPH-dependent reduction of N-acetyl-5-glutamyl phosphate to yield N-acetyl-L-glutamate 5-semialdehyde.</text>
</comment>
<organism evidence="6 7">
    <name type="scientific">Sphaerimonospora thailandensis</name>
    <dbReference type="NCBI Taxonomy" id="795644"/>
    <lineage>
        <taxon>Bacteria</taxon>
        <taxon>Bacillati</taxon>
        <taxon>Actinomycetota</taxon>
        <taxon>Actinomycetes</taxon>
        <taxon>Streptosporangiales</taxon>
        <taxon>Streptosporangiaceae</taxon>
        <taxon>Sphaerimonospora</taxon>
    </lineage>
</organism>
<dbReference type="SMART" id="SM00859">
    <property type="entry name" value="Semialdhyde_dh"/>
    <property type="match status" value="1"/>
</dbReference>
<dbReference type="GO" id="GO:0006526">
    <property type="term" value="P:L-arginine biosynthetic process"/>
    <property type="evidence" value="ECO:0007669"/>
    <property type="project" value="UniProtKB-UniRule"/>
</dbReference>
<dbReference type="InterPro" id="IPR036291">
    <property type="entry name" value="NAD(P)-bd_dom_sf"/>
</dbReference>
<comment type="subcellular location">
    <subcellularLocation>
        <location evidence="4">Cytoplasm</location>
    </subcellularLocation>
</comment>
<dbReference type="Proteomes" id="UP000610966">
    <property type="component" value="Unassembled WGS sequence"/>
</dbReference>
<comment type="catalytic activity">
    <reaction evidence="4">
        <text>N-acetyl-L-glutamate 5-semialdehyde + phosphate + NADP(+) = N-acetyl-L-glutamyl 5-phosphate + NADPH + H(+)</text>
        <dbReference type="Rhea" id="RHEA:21588"/>
        <dbReference type="ChEBI" id="CHEBI:15378"/>
        <dbReference type="ChEBI" id="CHEBI:29123"/>
        <dbReference type="ChEBI" id="CHEBI:43474"/>
        <dbReference type="ChEBI" id="CHEBI:57783"/>
        <dbReference type="ChEBI" id="CHEBI:57936"/>
        <dbReference type="ChEBI" id="CHEBI:58349"/>
        <dbReference type="EC" id="1.2.1.38"/>
    </reaction>
</comment>
<evidence type="ECO:0000256" key="3">
    <source>
        <dbReference type="ARBA" id="ARBA00023002"/>
    </source>
</evidence>
<dbReference type="SUPFAM" id="SSF55347">
    <property type="entry name" value="Glyceraldehyde-3-phosphate dehydrogenase-like, C-terminal domain"/>
    <property type="match status" value="1"/>
</dbReference>
<dbReference type="EMBL" id="BOOG01000037">
    <property type="protein sequence ID" value="GIH71602.1"/>
    <property type="molecule type" value="Genomic_DNA"/>
</dbReference>
<comment type="pathway">
    <text evidence="4">Amino-acid biosynthesis; L-arginine biosynthesis; N(2)-acetyl-L-ornithine from L-glutamate: step 3/4.</text>
</comment>